<evidence type="ECO:0000313" key="1">
    <source>
        <dbReference type="EMBL" id="MPC80634.1"/>
    </source>
</evidence>
<proteinExistence type="predicted"/>
<gene>
    <name evidence="1" type="ORF">E2C01_075218</name>
</gene>
<evidence type="ECO:0000313" key="2">
    <source>
        <dbReference type="Proteomes" id="UP000324222"/>
    </source>
</evidence>
<keyword evidence="2" id="KW-1185">Reference proteome</keyword>
<reference evidence="1 2" key="1">
    <citation type="submission" date="2019-05" db="EMBL/GenBank/DDBJ databases">
        <title>Another draft genome of Portunus trituberculatus and its Hox gene families provides insights of decapod evolution.</title>
        <authorList>
            <person name="Jeong J.-H."/>
            <person name="Song I."/>
            <person name="Kim S."/>
            <person name="Choi T."/>
            <person name="Kim D."/>
            <person name="Ryu S."/>
            <person name="Kim W."/>
        </authorList>
    </citation>
    <scope>NUCLEOTIDE SEQUENCE [LARGE SCALE GENOMIC DNA]</scope>
    <source>
        <tissue evidence="1">Muscle</tissue>
    </source>
</reference>
<dbReference type="AlphaFoldDB" id="A0A5B7IJH8"/>
<comment type="caution">
    <text evidence="1">The sequence shown here is derived from an EMBL/GenBank/DDBJ whole genome shotgun (WGS) entry which is preliminary data.</text>
</comment>
<sequence length="89" mass="9620">MCVGAPWPPDAAITSLHTTGPADPFTWTWVLNNQRPPCAQASWPSLSPCLPASLLSASPRVPPDDHHSAGNINPFYSNIHLRRAVKTLP</sequence>
<accession>A0A5B7IJH8</accession>
<protein>
    <submittedName>
        <fullName evidence="1">Uncharacterized protein</fullName>
    </submittedName>
</protein>
<name>A0A5B7IJH8_PORTR</name>
<dbReference type="EMBL" id="VSRR010054576">
    <property type="protein sequence ID" value="MPC80634.1"/>
    <property type="molecule type" value="Genomic_DNA"/>
</dbReference>
<organism evidence="1 2">
    <name type="scientific">Portunus trituberculatus</name>
    <name type="common">Swimming crab</name>
    <name type="synonym">Neptunus trituberculatus</name>
    <dbReference type="NCBI Taxonomy" id="210409"/>
    <lineage>
        <taxon>Eukaryota</taxon>
        <taxon>Metazoa</taxon>
        <taxon>Ecdysozoa</taxon>
        <taxon>Arthropoda</taxon>
        <taxon>Crustacea</taxon>
        <taxon>Multicrustacea</taxon>
        <taxon>Malacostraca</taxon>
        <taxon>Eumalacostraca</taxon>
        <taxon>Eucarida</taxon>
        <taxon>Decapoda</taxon>
        <taxon>Pleocyemata</taxon>
        <taxon>Brachyura</taxon>
        <taxon>Eubrachyura</taxon>
        <taxon>Portunoidea</taxon>
        <taxon>Portunidae</taxon>
        <taxon>Portuninae</taxon>
        <taxon>Portunus</taxon>
    </lineage>
</organism>
<dbReference type="Proteomes" id="UP000324222">
    <property type="component" value="Unassembled WGS sequence"/>
</dbReference>